<dbReference type="EMBL" id="AP018495">
    <property type="protein sequence ID" value="BBI30521.1"/>
    <property type="molecule type" value="Genomic_DNA"/>
</dbReference>
<dbReference type="GO" id="GO:0006281">
    <property type="term" value="P:DNA repair"/>
    <property type="evidence" value="ECO:0007669"/>
    <property type="project" value="InterPro"/>
</dbReference>
<sequence length="218" mass="23760">MAEEQRWEEEQRRMKDRLVTSDAFDPCVRYVGGVDISFVKGDAVSACASLVVLAYPSLELVWSVERMVAMELPYISGFLAFREAPHLARLIDHLRAERPDLEPQVLFVDGNGILHPRGFGLASHLGVLSGIPTIGVAKTFLHVDGLDARSVKSAMRDGRLPLVGSSGTEWGVALKSTKGSTNPIYVSVGHRVSLASAETLTAACCRHRVPEPIRQADL</sequence>
<evidence type="ECO:0000256" key="4">
    <source>
        <dbReference type="ARBA" id="ARBA00022759"/>
    </source>
</evidence>
<keyword evidence="3" id="KW-0540">Nuclease</keyword>
<evidence type="ECO:0000256" key="5">
    <source>
        <dbReference type="ARBA" id="ARBA00022801"/>
    </source>
</evidence>
<dbReference type="Proteomes" id="UP001161669">
    <property type="component" value="Segment"/>
</dbReference>
<accession>A0A3T1CXH4</accession>
<comment type="subcellular location">
    <subcellularLocation>
        <location evidence="1">Cytoplasm</location>
    </subcellularLocation>
</comment>
<dbReference type="GO" id="GO:0003727">
    <property type="term" value="F:single-stranded RNA binding"/>
    <property type="evidence" value="ECO:0007669"/>
    <property type="project" value="TreeGrafter"/>
</dbReference>
<evidence type="ECO:0000313" key="6">
    <source>
        <dbReference type="EMBL" id="BBI30521.1"/>
    </source>
</evidence>
<dbReference type="Pfam" id="PF04493">
    <property type="entry name" value="Endonuclease_5"/>
    <property type="match status" value="1"/>
</dbReference>
<protein>
    <submittedName>
        <fullName evidence="6">Endonuclease V</fullName>
    </submittedName>
</protein>
<evidence type="ECO:0000313" key="7">
    <source>
        <dbReference type="Proteomes" id="UP001161669"/>
    </source>
</evidence>
<dbReference type="KEGG" id="vg:80540873"/>
<reference evidence="7" key="1">
    <citation type="journal article" date="2019" name="J. Virol.">
        <title>Medusavirus, a novel large DNA virus discovered from hot spring water.</title>
        <authorList>
            <person name="Yoshikawa G."/>
            <person name="Blanc-Mathieu R."/>
            <person name="Song C."/>
            <person name="Kayama Y."/>
            <person name="Mochizuki T."/>
            <person name="Murata K."/>
            <person name="Ogata H."/>
            <person name="Takemura M."/>
        </authorList>
    </citation>
    <scope>NUCLEOTIDE SEQUENCE [LARGE SCALE GENOMIC DNA]</scope>
</reference>
<evidence type="ECO:0000256" key="2">
    <source>
        <dbReference type="ARBA" id="ARBA00022490"/>
    </source>
</evidence>
<name>A0A3T1CXH4_9VIRU</name>
<keyword evidence="5" id="KW-0378">Hydrolase</keyword>
<keyword evidence="4 6" id="KW-0255">Endonuclease</keyword>
<proteinExistence type="predicted"/>
<dbReference type="PANTHER" id="PTHR28511">
    <property type="entry name" value="ENDONUCLEASE V"/>
    <property type="match status" value="1"/>
</dbReference>
<dbReference type="Gene3D" id="3.30.2170.10">
    <property type="entry name" value="archaeoglobus fulgidus dsm 4304 superfamily"/>
    <property type="match status" value="1"/>
</dbReference>
<dbReference type="GO" id="GO:0016891">
    <property type="term" value="F:RNA endonuclease activity producing 5'-phosphomonoesters, hydrolytic mechanism"/>
    <property type="evidence" value="ECO:0007669"/>
    <property type="project" value="TreeGrafter"/>
</dbReference>
<evidence type="ECO:0000256" key="3">
    <source>
        <dbReference type="ARBA" id="ARBA00022722"/>
    </source>
</evidence>
<dbReference type="InterPro" id="IPR007581">
    <property type="entry name" value="Endonuclease-V"/>
</dbReference>
<evidence type="ECO:0000256" key="1">
    <source>
        <dbReference type="ARBA" id="ARBA00004496"/>
    </source>
</evidence>
<keyword evidence="2" id="KW-0963">Cytoplasm</keyword>
<organism evidence="6 7">
    <name type="scientific">Acanthamoeba castellanii medusavirus J1</name>
    <dbReference type="NCBI Taxonomy" id="3114988"/>
    <lineage>
        <taxon>Viruses</taxon>
        <taxon>Varidnaviria</taxon>
        <taxon>Bamfordvirae</taxon>
        <taxon>Nucleocytoviricota</taxon>
        <taxon>Megaviricetes</taxon>
        <taxon>Mamonoviridae</taxon>
        <taxon>Medusavirus</taxon>
        <taxon>Medusavirus medusae</taxon>
    </lineage>
</organism>
<dbReference type="PANTHER" id="PTHR28511:SF1">
    <property type="entry name" value="ENDONUCLEASE V"/>
    <property type="match status" value="1"/>
</dbReference>
<dbReference type="CDD" id="cd06559">
    <property type="entry name" value="Endonuclease_V"/>
    <property type="match status" value="1"/>
</dbReference>
<keyword evidence="7" id="KW-1185">Reference proteome</keyword>